<dbReference type="Gramene" id="PGSC0003DMT400090082">
    <property type="protein sequence ID" value="PGSC0003DMT400090082"/>
    <property type="gene ID" value="PGSC0003DMG400039653"/>
</dbReference>
<organism evidence="2 3">
    <name type="scientific">Solanum tuberosum</name>
    <name type="common">Potato</name>
    <dbReference type="NCBI Taxonomy" id="4113"/>
    <lineage>
        <taxon>Eukaryota</taxon>
        <taxon>Viridiplantae</taxon>
        <taxon>Streptophyta</taxon>
        <taxon>Embryophyta</taxon>
        <taxon>Tracheophyta</taxon>
        <taxon>Spermatophyta</taxon>
        <taxon>Magnoliopsida</taxon>
        <taxon>eudicotyledons</taxon>
        <taxon>Gunneridae</taxon>
        <taxon>Pentapetalae</taxon>
        <taxon>asterids</taxon>
        <taxon>lamiids</taxon>
        <taxon>Solanales</taxon>
        <taxon>Solanaceae</taxon>
        <taxon>Solanoideae</taxon>
        <taxon>Solaneae</taxon>
        <taxon>Solanum</taxon>
    </lineage>
</organism>
<protein>
    <submittedName>
        <fullName evidence="2">Uncharacterized protein</fullName>
    </submittedName>
</protein>
<reference evidence="2" key="2">
    <citation type="submission" date="2015-06" db="UniProtKB">
        <authorList>
            <consortium name="EnsemblPlants"/>
        </authorList>
    </citation>
    <scope>IDENTIFICATION</scope>
    <source>
        <strain evidence="2">DM1-3 516 R44</strain>
    </source>
</reference>
<dbReference type="Proteomes" id="UP000011115">
    <property type="component" value="Unassembled WGS sequence"/>
</dbReference>
<accession>M1DJL3</accession>
<sequence>MVPGTTTGLTSRGPWAVGMAWGLGFQHSKASSRAFPRAVAFTTGREVASEVFTRSPQFKPRWSTKLRGVTEDEVSPQFGSPSRATSRPVVKTTARRKARGDAFTYERPSQGVLDTGP</sequence>
<dbReference type="EnsemblPlants" id="PGSC0003DMT400090082">
    <property type="protein sequence ID" value="PGSC0003DMT400090082"/>
    <property type="gene ID" value="PGSC0003DMG400039653"/>
</dbReference>
<dbReference type="HOGENOM" id="CLU_2089091_0_0_1"/>
<dbReference type="PaxDb" id="4113-PGSC0003DMT400090082"/>
<keyword evidence="3" id="KW-1185">Reference proteome</keyword>
<reference evidence="3" key="1">
    <citation type="journal article" date="2011" name="Nature">
        <title>Genome sequence and analysis of the tuber crop potato.</title>
        <authorList>
            <consortium name="The Potato Genome Sequencing Consortium"/>
        </authorList>
    </citation>
    <scope>NUCLEOTIDE SEQUENCE [LARGE SCALE GENOMIC DNA]</scope>
    <source>
        <strain evidence="3">cv. DM1-3 516 R44</strain>
    </source>
</reference>
<feature type="region of interest" description="Disordered" evidence="1">
    <location>
        <begin position="70"/>
        <end position="117"/>
    </location>
</feature>
<dbReference type="InParanoid" id="M1DJL3"/>
<proteinExistence type="predicted"/>
<dbReference type="AlphaFoldDB" id="M1DJL3"/>
<evidence type="ECO:0000313" key="3">
    <source>
        <dbReference type="Proteomes" id="UP000011115"/>
    </source>
</evidence>
<evidence type="ECO:0000256" key="1">
    <source>
        <dbReference type="SAM" id="MobiDB-lite"/>
    </source>
</evidence>
<evidence type="ECO:0000313" key="2">
    <source>
        <dbReference type="EnsemblPlants" id="PGSC0003DMT400090082"/>
    </source>
</evidence>
<name>M1DJL3_SOLTU</name>